<keyword evidence="2" id="KW-0255">Endonuclease</keyword>
<dbReference type="Proteomes" id="UP000053900">
    <property type="component" value="Unassembled WGS sequence"/>
</dbReference>
<evidence type="ECO:0000313" key="7">
    <source>
        <dbReference type="Proteomes" id="UP000053900"/>
    </source>
</evidence>
<feature type="compositionally biased region" description="Polar residues" evidence="4">
    <location>
        <begin position="125"/>
        <end position="134"/>
    </location>
</feature>
<name>A0ABR5IQ31_9HYPH</name>
<dbReference type="SMART" id="SM00318">
    <property type="entry name" value="SNc"/>
    <property type="match status" value="1"/>
</dbReference>
<dbReference type="PROSITE" id="PS50830">
    <property type="entry name" value="TNASE_3"/>
    <property type="match status" value="1"/>
</dbReference>
<feature type="region of interest" description="Disordered" evidence="4">
    <location>
        <begin position="125"/>
        <end position="153"/>
    </location>
</feature>
<evidence type="ECO:0000256" key="3">
    <source>
        <dbReference type="ARBA" id="ARBA00022801"/>
    </source>
</evidence>
<dbReference type="PANTHER" id="PTHR12302">
    <property type="entry name" value="EBNA2 BINDING PROTEIN P100"/>
    <property type="match status" value="1"/>
</dbReference>
<gene>
    <name evidence="6" type="ORF">AFK20_01690</name>
</gene>
<dbReference type="EMBL" id="LGSW01000001">
    <property type="protein sequence ID" value="KND23196.1"/>
    <property type="molecule type" value="Genomic_DNA"/>
</dbReference>
<evidence type="ECO:0000256" key="1">
    <source>
        <dbReference type="ARBA" id="ARBA00022722"/>
    </source>
</evidence>
<reference evidence="6 7" key="1">
    <citation type="submission" date="2015-07" db="EMBL/GenBank/DDBJ databases">
        <title>Draft genome of Enhydrobacter aerosaccus.</title>
        <authorList>
            <person name="Wang X."/>
        </authorList>
    </citation>
    <scope>NUCLEOTIDE SEQUENCE [LARGE SCALE GENOMIC DNA]</scope>
    <source>
        <strain evidence="6 7">CGMCC9176</strain>
    </source>
</reference>
<organism evidence="6 7">
    <name type="scientific">Enhydrobacter aerosaccus</name>
    <dbReference type="NCBI Taxonomy" id="225324"/>
    <lineage>
        <taxon>Bacteria</taxon>
        <taxon>Pseudomonadati</taxon>
        <taxon>Pseudomonadota</taxon>
        <taxon>Alphaproteobacteria</taxon>
        <taxon>Hyphomicrobiales</taxon>
        <taxon>Enhydrobacter</taxon>
    </lineage>
</organism>
<protein>
    <submittedName>
        <fullName evidence="6">Nuclease</fullName>
    </submittedName>
</protein>
<feature type="domain" description="TNase-like" evidence="5">
    <location>
        <begin position="11"/>
        <end position="132"/>
    </location>
</feature>
<evidence type="ECO:0000256" key="2">
    <source>
        <dbReference type="ARBA" id="ARBA00022759"/>
    </source>
</evidence>
<dbReference type="Pfam" id="PF05901">
    <property type="entry name" value="Excalibur"/>
    <property type="match status" value="1"/>
</dbReference>
<evidence type="ECO:0000256" key="4">
    <source>
        <dbReference type="SAM" id="MobiDB-lite"/>
    </source>
</evidence>
<dbReference type="SMART" id="SM00894">
    <property type="entry name" value="Excalibur"/>
    <property type="match status" value="1"/>
</dbReference>
<dbReference type="SUPFAM" id="SSF50199">
    <property type="entry name" value="Staphylococcal nuclease"/>
    <property type="match status" value="1"/>
</dbReference>
<accession>A0ABR5IQ31</accession>
<dbReference type="Gene3D" id="2.40.50.90">
    <property type="match status" value="1"/>
</dbReference>
<comment type="caution">
    <text evidence="6">The sequence shown here is derived from an EMBL/GenBank/DDBJ whole genome shotgun (WGS) entry which is preliminary data.</text>
</comment>
<keyword evidence="3" id="KW-0378">Hydrolase</keyword>
<dbReference type="PANTHER" id="PTHR12302:SF3">
    <property type="entry name" value="SERINE_THREONINE-PROTEIN KINASE 31"/>
    <property type="match status" value="1"/>
</dbReference>
<dbReference type="Pfam" id="PF00565">
    <property type="entry name" value="SNase"/>
    <property type="match status" value="1"/>
</dbReference>
<dbReference type="InterPro" id="IPR035437">
    <property type="entry name" value="SNase_OB-fold_sf"/>
</dbReference>
<proteinExistence type="predicted"/>
<sequence length="214" mass="23458">MENQQPIQSTYDVNCKVVGVSDGDTFTCLTNDKQQLKIRMNQVDAPEKNQDFGQASKKALSAMIFGKVVGLKTNGTDKYGRTIAEAFYDGKNINKAMVAGGYAWAYREYMTDNEYASLETTARSNTTGLWSQPNPTYPSDFRRMGKGQTTAPTQTQEIATTIAPTVSDSGASCGSKRYCKQMVTCAEARHYLNDCGVSRLDRDGDGVPCESICN</sequence>
<dbReference type="InterPro" id="IPR008613">
    <property type="entry name" value="Excalibur_Ca-bd_domain"/>
</dbReference>
<keyword evidence="1" id="KW-0540">Nuclease</keyword>
<evidence type="ECO:0000313" key="6">
    <source>
        <dbReference type="EMBL" id="KND23196.1"/>
    </source>
</evidence>
<keyword evidence="7" id="KW-1185">Reference proteome</keyword>
<dbReference type="InterPro" id="IPR016071">
    <property type="entry name" value="Staphylococal_nuclease_OB-fold"/>
</dbReference>
<evidence type="ECO:0000259" key="5">
    <source>
        <dbReference type="PROSITE" id="PS50830"/>
    </source>
</evidence>